<evidence type="ECO:0000259" key="16">
    <source>
        <dbReference type="Pfam" id="PF01583"/>
    </source>
</evidence>
<keyword evidence="14" id="KW-0597">Phosphoprotein</keyword>
<evidence type="ECO:0000256" key="1">
    <source>
        <dbReference type="ARBA" id="ARBA00001823"/>
    </source>
</evidence>
<dbReference type="CDD" id="cd02027">
    <property type="entry name" value="APSK"/>
    <property type="match status" value="1"/>
</dbReference>
<dbReference type="Pfam" id="PF01583">
    <property type="entry name" value="APS_kinase"/>
    <property type="match status" value="1"/>
</dbReference>
<evidence type="ECO:0000256" key="15">
    <source>
        <dbReference type="RuleBase" id="RU004347"/>
    </source>
</evidence>
<dbReference type="AlphaFoldDB" id="A0A0H4J0H9"/>
<evidence type="ECO:0000256" key="8">
    <source>
        <dbReference type="ARBA" id="ARBA00022741"/>
    </source>
</evidence>
<evidence type="ECO:0000313" key="18">
    <source>
        <dbReference type="Proteomes" id="UP000066549"/>
    </source>
</evidence>
<dbReference type="PANTHER" id="PTHR11055:SF63">
    <property type="entry name" value="ADENYLYL-SULFATE KINASE 1, CHLOROPLASTIC"/>
    <property type="match status" value="1"/>
</dbReference>
<dbReference type="GO" id="GO:0004020">
    <property type="term" value="F:adenylylsulfate kinase activity"/>
    <property type="evidence" value="ECO:0007669"/>
    <property type="project" value="UniProtKB-UniRule"/>
</dbReference>
<dbReference type="HAMAP" id="MF_00065">
    <property type="entry name" value="Adenylyl_sulf_kinase"/>
    <property type="match status" value="1"/>
</dbReference>
<evidence type="ECO:0000256" key="5">
    <source>
        <dbReference type="ARBA" id="ARBA00012121"/>
    </source>
</evidence>
<comment type="similarity">
    <text evidence="4 14 15">Belongs to the APS kinase family.</text>
</comment>
<evidence type="ECO:0000256" key="12">
    <source>
        <dbReference type="ARBA" id="ARBA00031393"/>
    </source>
</evidence>
<feature type="binding site" evidence="14">
    <location>
        <begin position="32"/>
        <end position="39"/>
    </location>
    <ligand>
        <name>ATP</name>
        <dbReference type="ChEBI" id="CHEBI:30616"/>
    </ligand>
</feature>
<comment type="pathway">
    <text evidence="3 14 15">Sulfur metabolism; hydrogen sulfide biosynthesis; sulfite from sulfate: step 2/3.</text>
</comment>
<gene>
    <name evidence="14" type="primary">cysC</name>
    <name evidence="17" type="ORF">VI33_06365</name>
</gene>
<evidence type="ECO:0000256" key="3">
    <source>
        <dbReference type="ARBA" id="ARBA00004806"/>
    </source>
</evidence>
<evidence type="ECO:0000313" key="17">
    <source>
        <dbReference type="EMBL" id="AKO66284.1"/>
    </source>
</evidence>
<feature type="domain" description="APS kinase" evidence="16">
    <location>
        <begin position="25"/>
        <end position="174"/>
    </location>
</feature>
<sequence>MDKNIKFQQFALTQIERAKIKHQTPVCLWMTGLSGAGKSTLANALEQELNKKGKHTYILDGDNLRHGLNSDLGFSKADRNENVRRAAEAAKLIVDAGLIVIAGLISPFKQERDWARSLFKDNQFKEIYISTSLQECEQRDVKGLYQKARRGEVKEFTGIDSPYEPPENPDVIIDTQNKSISECVQLILEKVNLT</sequence>
<dbReference type="InterPro" id="IPR027417">
    <property type="entry name" value="P-loop_NTPase"/>
</dbReference>
<dbReference type="Proteomes" id="UP000066549">
    <property type="component" value="Chromosome"/>
</dbReference>
<dbReference type="PANTHER" id="PTHR11055">
    <property type="entry name" value="BIFUNCTIONAL 3'-PHOSPHOADENOSINE 5'-PHOSPHOSULFATE SYNTHASE"/>
    <property type="match status" value="1"/>
</dbReference>
<comment type="catalytic activity">
    <reaction evidence="1 14 15">
        <text>adenosine 5'-phosphosulfate + ATP = 3'-phosphoadenylyl sulfate + ADP + H(+)</text>
        <dbReference type="Rhea" id="RHEA:24152"/>
        <dbReference type="ChEBI" id="CHEBI:15378"/>
        <dbReference type="ChEBI" id="CHEBI:30616"/>
        <dbReference type="ChEBI" id="CHEBI:58243"/>
        <dbReference type="ChEBI" id="CHEBI:58339"/>
        <dbReference type="ChEBI" id="CHEBI:456216"/>
        <dbReference type="EC" id="2.7.1.25"/>
    </reaction>
</comment>
<dbReference type="NCBIfam" id="TIGR00455">
    <property type="entry name" value="apsK"/>
    <property type="match status" value="1"/>
</dbReference>
<dbReference type="InterPro" id="IPR059117">
    <property type="entry name" value="APS_kinase_dom"/>
</dbReference>
<dbReference type="GO" id="GO:0005524">
    <property type="term" value="F:ATP binding"/>
    <property type="evidence" value="ECO:0007669"/>
    <property type="project" value="UniProtKB-UniRule"/>
</dbReference>
<dbReference type="UniPathway" id="UPA00140">
    <property type="reaction ID" value="UER00205"/>
</dbReference>
<evidence type="ECO:0000256" key="6">
    <source>
        <dbReference type="ARBA" id="ARBA00018163"/>
    </source>
</evidence>
<dbReference type="NCBIfam" id="NF003013">
    <property type="entry name" value="PRK03846.1"/>
    <property type="match status" value="1"/>
</dbReference>
<evidence type="ECO:0000256" key="11">
    <source>
        <dbReference type="ARBA" id="ARBA00029724"/>
    </source>
</evidence>
<dbReference type="PATRIC" id="fig|1623450.3.peg.1275"/>
<evidence type="ECO:0000256" key="4">
    <source>
        <dbReference type="ARBA" id="ARBA00007008"/>
    </source>
</evidence>
<evidence type="ECO:0000256" key="7">
    <source>
        <dbReference type="ARBA" id="ARBA00022679"/>
    </source>
</evidence>
<evidence type="ECO:0000256" key="9">
    <source>
        <dbReference type="ARBA" id="ARBA00022777"/>
    </source>
</evidence>
<keyword evidence="18" id="KW-1185">Reference proteome</keyword>
<dbReference type="EMBL" id="CP011002">
    <property type="protein sequence ID" value="AKO66284.1"/>
    <property type="molecule type" value="Genomic_DNA"/>
</dbReference>
<dbReference type="GO" id="GO:0000103">
    <property type="term" value="P:sulfate assimilation"/>
    <property type="evidence" value="ECO:0007669"/>
    <property type="project" value="UniProtKB-UniRule"/>
</dbReference>
<dbReference type="NCBIfam" id="NF004041">
    <property type="entry name" value="PRK05541.1"/>
    <property type="match status" value="1"/>
</dbReference>
<dbReference type="SUPFAM" id="SSF52540">
    <property type="entry name" value="P-loop containing nucleoside triphosphate hydrolases"/>
    <property type="match status" value="1"/>
</dbReference>
<protein>
    <recommendedName>
        <fullName evidence="6 14">Adenylyl-sulfate kinase</fullName>
        <ecNumber evidence="5 14">2.7.1.25</ecNumber>
    </recommendedName>
    <alternativeName>
        <fullName evidence="12 14">APS kinase</fullName>
    </alternativeName>
    <alternativeName>
        <fullName evidence="13 14">ATP adenosine-5'-phosphosulfate 3'-phosphotransferase</fullName>
    </alternativeName>
    <alternativeName>
        <fullName evidence="11 14">Adenosine-5'-phosphosulfate kinase</fullName>
    </alternativeName>
</protein>
<keyword evidence="10 14" id="KW-0067">ATP-binding</keyword>
<dbReference type="OrthoDB" id="9804504at2"/>
<dbReference type="Gene3D" id="3.40.50.300">
    <property type="entry name" value="P-loop containing nucleotide triphosphate hydrolases"/>
    <property type="match status" value="1"/>
</dbReference>
<evidence type="ECO:0000256" key="10">
    <source>
        <dbReference type="ARBA" id="ARBA00022840"/>
    </source>
</evidence>
<evidence type="ECO:0000256" key="13">
    <source>
        <dbReference type="ARBA" id="ARBA00031464"/>
    </source>
</evidence>
<keyword evidence="7 14" id="KW-0808">Transferase</keyword>
<organism evidence="17 18">
    <name type="scientific">Methylophilales bacterium MBRS-H7</name>
    <dbReference type="NCBI Taxonomy" id="1623450"/>
    <lineage>
        <taxon>Bacteria</taxon>
        <taxon>Pseudomonadati</taxon>
        <taxon>Pseudomonadota</taxon>
        <taxon>Betaproteobacteria</taxon>
        <taxon>Nitrosomonadales</taxon>
        <taxon>OM43 clade</taxon>
    </lineage>
</organism>
<evidence type="ECO:0000256" key="2">
    <source>
        <dbReference type="ARBA" id="ARBA00002632"/>
    </source>
</evidence>
<reference evidence="17 18" key="1">
    <citation type="submission" date="2015-03" db="EMBL/GenBank/DDBJ databases">
        <title>Comparative analysis of the OM43 clade including a novel species from Red Sea uncovers genomic and metabolic diversity among marine methylotrophs.</title>
        <authorList>
            <person name="Jimenez-Infante F."/>
            <person name="Ngugi D.K."/>
            <person name="Vinu M."/>
            <person name="Alam I."/>
            <person name="Kamau A."/>
            <person name="Blom J."/>
            <person name="Bajic V.B."/>
            <person name="Stingl U."/>
        </authorList>
    </citation>
    <scope>NUCLEOTIDE SEQUENCE [LARGE SCALE GENOMIC DNA]</scope>
    <source>
        <strain evidence="17 18">MBRSH7</strain>
    </source>
</reference>
<keyword evidence="9 14" id="KW-0418">Kinase</keyword>
<dbReference type="EC" id="2.7.1.25" evidence="5 14"/>
<dbReference type="InterPro" id="IPR002891">
    <property type="entry name" value="APS"/>
</dbReference>
<name>A0A0H4J0H9_9PROT</name>
<comment type="function">
    <text evidence="2 14 15">Catalyzes the synthesis of activated sulfate.</text>
</comment>
<feature type="active site" description="Phosphoserine intermediate" evidence="14">
    <location>
        <position position="106"/>
    </location>
</feature>
<keyword evidence="8 14" id="KW-0547">Nucleotide-binding</keyword>
<dbReference type="GO" id="GO:0070814">
    <property type="term" value="P:hydrogen sulfide biosynthetic process"/>
    <property type="evidence" value="ECO:0007669"/>
    <property type="project" value="UniProtKB-UniRule"/>
</dbReference>
<accession>A0A0H4J0H9</accession>
<proteinExistence type="inferred from homology"/>
<evidence type="ECO:0000256" key="14">
    <source>
        <dbReference type="HAMAP-Rule" id="MF_00065"/>
    </source>
</evidence>